<keyword evidence="3" id="KW-1185">Reference proteome</keyword>
<name>A0A1N6W9B3_9RHOO</name>
<gene>
    <name evidence="2" type="ORF">SAMN05421829_107170</name>
</gene>
<keyword evidence="1" id="KW-0732">Signal</keyword>
<dbReference type="Proteomes" id="UP000186819">
    <property type="component" value="Unassembled WGS sequence"/>
</dbReference>
<dbReference type="OrthoDB" id="5298153at2"/>
<reference evidence="3" key="1">
    <citation type="submission" date="2017-01" db="EMBL/GenBank/DDBJ databases">
        <authorList>
            <person name="Varghese N."/>
            <person name="Submissions S."/>
        </authorList>
    </citation>
    <scope>NUCLEOTIDE SEQUENCE [LARGE SCALE GENOMIC DNA]</scope>
    <source>
        <strain evidence="3">ATCC 51758</strain>
    </source>
</reference>
<sequence>MRCSPSVPERLRRALAAVVLCLLVPLAALAEGRIDYAEIVPGDEGYVVNADIDLELNPRLVEAVNRGVSLYFSAQFVVERDRWYWLDEVVAERSLNFRLTYNAIARSYRLSVGNFHQSFETLESAVRTMQRIRNWLIAPAGDLKTGTTYRAALRFQLDTSLLPRPFQVTAIGSRDWNLTTDWQRWTFLAGGNP</sequence>
<protein>
    <recommendedName>
        <fullName evidence="4">DUF4390 domain-containing protein</fullName>
    </recommendedName>
</protein>
<evidence type="ECO:0000313" key="3">
    <source>
        <dbReference type="Proteomes" id="UP000186819"/>
    </source>
</evidence>
<dbReference type="RefSeq" id="WP_076602454.1">
    <property type="nucleotide sequence ID" value="NZ_FTMD01000007.1"/>
</dbReference>
<dbReference type="Pfam" id="PF14334">
    <property type="entry name" value="DUF4390"/>
    <property type="match status" value="1"/>
</dbReference>
<evidence type="ECO:0008006" key="4">
    <source>
        <dbReference type="Google" id="ProtNLM"/>
    </source>
</evidence>
<evidence type="ECO:0000313" key="2">
    <source>
        <dbReference type="EMBL" id="SIQ86516.1"/>
    </source>
</evidence>
<dbReference type="STRING" id="34027.SAMN05421829_107170"/>
<proteinExistence type="predicted"/>
<evidence type="ECO:0000256" key="1">
    <source>
        <dbReference type="SAM" id="SignalP"/>
    </source>
</evidence>
<accession>A0A1N6W9B3</accession>
<feature type="signal peptide" evidence="1">
    <location>
        <begin position="1"/>
        <end position="30"/>
    </location>
</feature>
<feature type="chain" id="PRO_5012636497" description="DUF4390 domain-containing protein" evidence="1">
    <location>
        <begin position="31"/>
        <end position="193"/>
    </location>
</feature>
<organism evidence="2 3">
    <name type="scientific">Aromatoleum tolulyticum</name>
    <dbReference type="NCBI Taxonomy" id="34027"/>
    <lineage>
        <taxon>Bacteria</taxon>
        <taxon>Pseudomonadati</taxon>
        <taxon>Pseudomonadota</taxon>
        <taxon>Betaproteobacteria</taxon>
        <taxon>Rhodocyclales</taxon>
        <taxon>Rhodocyclaceae</taxon>
        <taxon>Aromatoleum</taxon>
    </lineage>
</organism>
<dbReference type="EMBL" id="FTMD01000007">
    <property type="protein sequence ID" value="SIQ86516.1"/>
    <property type="molecule type" value="Genomic_DNA"/>
</dbReference>
<dbReference type="AlphaFoldDB" id="A0A1N6W9B3"/>
<dbReference type="InterPro" id="IPR025500">
    <property type="entry name" value="DUF4390"/>
</dbReference>